<feature type="compositionally biased region" description="Basic and acidic residues" evidence="1">
    <location>
        <begin position="31"/>
        <end position="41"/>
    </location>
</feature>
<evidence type="ECO:0000313" key="3">
    <source>
        <dbReference type="Proteomes" id="UP001258017"/>
    </source>
</evidence>
<keyword evidence="3" id="KW-1185">Reference proteome</keyword>
<dbReference type="EMBL" id="JAIFRP010004405">
    <property type="protein sequence ID" value="KAK2576892.1"/>
    <property type="molecule type" value="Genomic_DNA"/>
</dbReference>
<gene>
    <name evidence="2" type="ORF">KPH14_005517</name>
</gene>
<proteinExistence type="predicted"/>
<accession>A0AAD9RBX3</accession>
<dbReference type="Proteomes" id="UP001258017">
    <property type="component" value="Unassembled WGS sequence"/>
</dbReference>
<feature type="region of interest" description="Disordered" evidence="1">
    <location>
        <begin position="20"/>
        <end position="41"/>
    </location>
</feature>
<dbReference type="AlphaFoldDB" id="A0AAD9RBX3"/>
<evidence type="ECO:0000313" key="2">
    <source>
        <dbReference type="EMBL" id="KAK2576892.1"/>
    </source>
</evidence>
<reference evidence="2" key="1">
    <citation type="submission" date="2021-08" db="EMBL/GenBank/DDBJ databases">
        <authorList>
            <person name="Misof B."/>
            <person name="Oliver O."/>
            <person name="Podsiadlowski L."/>
            <person name="Donath A."/>
            <person name="Peters R."/>
            <person name="Mayer C."/>
            <person name="Rust J."/>
            <person name="Gunkel S."/>
            <person name="Lesny P."/>
            <person name="Martin S."/>
            <person name="Oeyen J.P."/>
            <person name="Petersen M."/>
            <person name="Panagiotis P."/>
            <person name="Wilbrandt J."/>
            <person name="Tanja T."/>
        </authorList>
    </citation>
    <scope>NUCLEOTIDE SEQUENCE</scope>
    <source>
        <strain evidence="2">GBR_01_08_01A</strain>
        <tissue evidence="2">Thorax + abdomen</tissue>
    </source>
</reference>
<sequence length="80" mass="9337">MALLLFHVFPKIFNARDNTASLPKSLSSLPRRKEPREKPRRRECTLRRFAEPIDGQPDREIQRGVSQSKHPINRLAKFVS</sequence>
<evidence type="ECO:0000256" key="1">
    <source>
        <dbReference type="SAM" id="MobiDB-lite"/>
    </source>
</evidence>
<organism evidence="2 3">
    <name type="scientific">Odynerus spinipes</name>
    <dbReference type="NCBI Taxonomy" id="1348599"/>
    <lineage>
        <taxon>Eukaryota</taxon>
        <taxon>Metazoa</taxon>
        <taxon>Ecdysozoa</taxon>
        <taxon>Arthropoda</taxon>
        <taxon>Hexapoda</taxon>
        <taxon>Insecta</taxon>
        <taxon>Pterygota</taxon>
        <taxon>Neoptera</taxon>
        <taxon>Endopterygota</taxon>
        <taxon>Hymenoptera</taxon>
        <taxon>Apocrita</taxon>
        <taxon>Aculeata</taxon>
        <taxon>Vespoidea</taxon>
        <taxon>Vespidae</taxon>
        <taxon>Eumeninae</taxon>
        <taxon>Odynerus</taxon>
    </lineage>
</organism>
<protein>
    <submittedName>
        <fullName evidence="2">Uncharacterized protein</fullName>
    </submittedName>
</protein>
<name>A0AAD9RBX3_9HYME</name>
<reference evidence="2" key="2">
    <citation type="journal article" date="2023" name="Commun. Biol.">
        <title>Intrasexual cuticular hydrocarbon dimorphism in a wasp sheds light on hydrocarbon biosynthesis genes in Hymenoptera.</title>
        <authorList>
            <person name="Moris V.C."/>
            <person name="Podsiadlowski L."/>
            <person name="Martin S."/>
            <person name="Oeyen J.P."/>
            <person name="Donath A."/>
            <person name="Petersen M."/>
            <person name="Wilbrandt J."/>
            <person name="Misof B."/>
            <person name="Liedtke D."/>
            <person name="Thamm M."/>
            <person name="Scheiner R."/>
            <person name="Schmitt T."/>
            <person name="Niehuis O."/>
        </authorList>
    </citation>
    <scope>NUCLEOTIDE SEQUENCE</scope>
    <source>
        <strain evidence="2">GBR_01_08_01A</strain>
    </source>
</reference>
<comment type="caution">
    <text evidence="2">The sequence shown here is derived from an EMBL/GenBank/DDBJ whole genome shotgun (WGS) entry which is preliminary data.</text>
</comment>